<dbReference type="InterPro" id="IPR051610">
    <property type="entry name" value="GPI/OXD"/>
</dbReference>
<keyword evidence="1" id="KW-0479">Metal-binding</keyword>
<comment type="caution">
    <text evidence="3">The sequence shown here is derived from an EMBL/GenBank/DDBJ whole genome shotgun (WGS) entry which is preliminary data.</text>
</comment>
<dbReference type="InterPro" id="IPR013096">
    <property type="entry name" value="Cupin_2"/>
</dbReference>
<dbReference type="Gene3D" id="2.60.120.10">
    <property type="entry name" value="Jelly Rolls"/>
    <property type="match status" value="1"/>
</dbReference>
<organism evidence="3 4">
    <name type="scientific">Erythrobacter litoralis</name>
    <dbReference type="NCBI Taxonomy" id="39960"/>
    <lineage>
        <taxon>Bacteria</taxon>
        <taxon>Pseudomonadati</taxon>
        <taxon>Pseudomonadota</taxon>
        <taxon>Alphaproteobacteria</taxon>
        <taxon>Sphingomonadales</taxon>
        <taxon>Erythrobacteraceae</taxon>
        <taxon>Erythrobacter/Porphyrobacter group</taxon>
        <taxon>Erythrobacter</taxon>
    </lineage>
</organism>
<dbReference type="PANTHER" id="PTHR35848">
    <property type="entry name" value="OXALATE-BINDING PROTEIN"/>
    <property type="match status" value="1"/>
</dbReference>
<dbReference type="SUPFAM" id="SSF51182">
    <property type="entry name" value="RmlC-like cupins"/>
    <property type="match status" value="1"/>
</dbReference>
<sequence length="155" mass="17070">MPKLDLEAIERTNATGYPAPFDEKVRGRRYRRLAGPAGLTRMGASHVVLEPGAWSSQRHWHSELDELVVVIAGEGVLVEDAGERVVRPGDVLAWPAGHANGHHLQNRSEEPFVYVAISAGDAANDTGVYSDIDMTFGPDGYFRRDGSRYDTERLP</sequence>
<dbReference type="AlphaFoldDB" id="A0A074MBX0"/>
<dbReference type="KEGG" id="elq:Ga0102493_111444"/>
<dbReference type="Proteomes" id="UP000027866">
    <property type="component" value="Unassembled WGS sequence"/>
</dbReference>
<dbReference type="PANTHER" id="PTHR35848:SF9">
    <property type="entry name" value="SLL1358 PROTEIN"/>
    <property type="match status" value="1"/>
</dbReference>
<evidence type="ECO:0000313" key="3">
    <source>
        <dbReference type="EMBL" id="KEO92291.1"/>
    </source>
</evidence>
<evidence type="ECO:0000313" key="4">
    <source>
        <dbReference type="Proteomes" id="UP000027866"/>
    </source>
</evidence>
<dbReference type="RefSeq" id="WP_034905365.1">
    <property type="nucleotide sequence ID" value="NZ_CP017057.1"/>
</dbReference>
<feature type="domain" description="Cupin type-2" evidence="2">
    <location>
        <begin position="46"/>
        <end position="117"/>
    </location>
</feature>
<keyword evidence="4" id="KW-1185">Reference proteome</keyword>
<evidence type="ECO:0000259" key="2">
    <source>
        <dbReference type="Pfam" id="PF07883"/>
    </source>
</evidence>
<dbReference type="InterPro" id="IPR014710">
    <property type="entry name" value="RmlC-like_jellyroll"/>
</dbReference>
<dbReference type="OrthoDB" id="5290459at2"/>
<dbReference type="CDD" id="cd02224">
    <property type="entry name" value="cupin_SPO2919-like"/>
    <property type="match status" value="1"/>
</dbReference>
<protein>
    <submittedName>
        <fullName evidence="3">Transcriptional regulator</fullName>
    </submittedName>
</protein>
<gene>
    <name evidence="3" type="ORF">EH32_00680</name>
</gene>
<dbReference type="InterPro" id="IPR011051">
    <property type="entry name" value="RmlC_Cupin_sf"/>
</dbReference>
<dbReference type="PATRIC" id="fig|39960.10.peg.527"/>
<accession>A0A074MBX0</accession>
<dbReference type="EMBL" id="JMIX01000010">
    <property type="protein sequence ID" value="KEO92291.1"/>
    <property type="molecule type" value="Genomic_DNA"/>
</dbReference>
<proteinExistence type="predicted"/>
<dbReference type="GO" id="GO:0046872">
    <property type="term" value="F:metal ion binding"/>
    <property type="evidence" value="ECO:0007669"/>
    <property type="project" value="UniProtKB-KW"/>
</dbReference>
<dbReference type="Pfam" id="PF07883">
    <property type="entry name" value="Cupin_2"/>
    <property type="match status" value="1"/>
</dbReference>
<name>A0A074MBX0_9SPHN</name>
<reference evidence="3 4" key="1">
    <citation type="submission" date="2014-04" db="EMBL/GenBank/DDBJ databases">
        <title>A comprehensive comparison of genomes of Erythrobacter spp. Strains.</title>
        <authorList>
            <person name="Zheng Q."/>
        </authorList>
    </citation>
    <scope>NUCLEOTIDE SEQUENCE [LARGE SCALE GENOMIC DNA]</scope>
    <source>
        <strain evidence="3 4">DSM 8509</strain>
    </source>
</reference>
<evidence type="ECO:0000256" key="1">
    <source>
        <dbReference type="ARBA" id="ARBA00022723"/>
    </source>
</evidence>